<keyword evidence="1" id="KW-1133">Transmembrane helix</keyword>
<feature type="domain" description="DUF5643" evidence="3">
    <location>
        <begin position="231"/>
        <end position="345"/>
    </location>
</feature>
<organism evidence="4 5">
    <name type="scientific">Metabacillus indicus</name>
    <name type="common">Bacillus indicus</name>
    <dbReference type="NCBI Taxonomy" id="246786"/>
    <lineage>
        <taxon>Bacteria</taxon>
        <taxon>Bacillati</taxon>
        <taxon>Bacillota</taxon>
        <taxon>Bacilli</taxon>
        <taxon>Bacillales</taxon>
        <taxon>Bacillaceae</taxon>
        <taxon>Metabacillus</taxon>
    </lineage>
</organism>
<dbReference type="AlphaFoldDB" id="A0A084H2M7"/>
<evidence type="ECO:0008006" key="6">
    <source>
        <dbReference type="Google" id="ProtNLM"/>
    </source>
</evidence>
<dbReference type="STRING" id="246786.GS18_0202480"/>
<feature type="transmembrane region" description="Helical" evidence="1">
    <location>
        <begin position="46"/>
        <end position="66"/>
    </location>
</feature>
<comment type="caution">
    <text evidence="4">The sequence shown here is derived from an EMBL/GenBank/DDBJ whole genome shotgun (WGS) entry which is preliminary data.</text>
</comment>
<keyword evidence="5" id="KW-1185">Reference proteome</keyword>
<evidence type="ECO:0000259" key="2">
    <source>
        <dbReference type="Pfam" id="PF13786"/>
    </source>
</evidence>
<dbReference type="Gene3D" id="2.60.40.1630">
    <property type="entry name" value="bacillus anthracis domain"/>
    <property type="match status" value="1"/>
</dbReference>
<protein>
    <recommendedName>
        <fullName evidence="6">DUF4179 domain-containing protein</fullName>
    </recommendedName>
</protein>
<keyword evidence="1" id="KW-0812">Transmembrane</keyword>
<dbReference type="Pfam" id="PF18705">
    <property type="entry name" value="DUF5643"/>
    <property type="match status" value="1"/>
</dbReference>
<dbReference type="EMBL" id="JNVC02000001">
    <property type="protein sequence ID" value="KEZ53839.1"/>
    <property type="molecule type" value="Genomic_DNA"/>
</dbReference>
<evidence type="ECO:0000313" key="5">
    <source>
        <dbReference type="Proteomes" id="UP000028549"/>
    </source>
</evidence>
<sequence>MFEKEEALLEKMKTKTDMISVPFDELDDAITAGFQKAKKKKRPYPLRWAALAASLFIFIFITLVRVSPAFASYVSSIPGMEQVVEIIRYNKGLMSAAENDFVQEIGLSDEKSGIEITLNSAIVDQRKLRIFYTVQNKAEKAEAGLKNVQLTSGTNNLNENAMISFGHTDETLSHNESEHSSIDYDFADPMNHEDFKLNIVVKTQRPLSMAQEDTFQFDFKLDQDLVKEKMREIEMNKTVSVENQKITFRKLEITPLSAALYVEYDKENTMELFAFDDIRLTDEKGEPWSLFHNGLVGTEVSDTEDVIYLESNYFETPKELYLEFSRIRGVSKDDAEVIIDPVKMKVVKKPKDNVFSLIEVSENEVGFTYTEDREMSSMLINDVTDANGKSVYVHSSNEDFGDGKKRFSVRFDRRKAGSGPLTMKFIDYPGFIKEKTKIKIK</sequence>
<name>A0A084H2M7_METID</name>
<dbReference type="RefSeq" id="WP_029565410.1">
    <property type="nucleotide sequence ID" value="NZ_JNVC02000001.1"/>
</dbReference>
<dbReference type="InterPro" id="IPR040680">
    <property type="entry name" value="DUF5643"/>
</dbReference>
<proteinExistence type="predicted"/>
<dbReference type="Pfam" id="PF13786">
    <property type="entry name" value="DUF4179"/>
    <property type="match status" value="1"/>
</dbReference>
<feature type="domain" description="DUF4179" evidence="2">
    <location>
        <begin position="46"/>
        <end position="135"/>
    </location>
</feature>
<dbReference type="InterPro" id="IPR025436">
    <property type="entry name" value="DUF4179"/>
</dbReference>
<evidence type="ECO:0000256" key="1">
    <source>
        <dbReference type="SAM" id="Phobius"/>
    </source>
</evidence>
<evidence type="ECO:0000259" key="3">
    <source>
        <dbReference type="Pfam" id="PF18705"/>
    </source>
</evidence>
<gene>
    <name evidence="4" type="ORF">GS18_0202480</name>
</gene>
<dbReference type="Proteomes" id="UP000028549">
    <property type="component" value="Unassembled WGS sequence"/>
</dbReference>
<reference evidence="4 5" key="1">
    <citation type="journal article" date="2005" name="Int. J. Syst. Evol. Microbiol.">
        <title>Bacillus cibi sp. nov., isolated from jeotgal, a traditional Korean fermented seafood.</title>
        <authorList>
            <person name="Yoon J.H."/>
            <person name="Lee C.H."/>
            <person name="Oh T.K."/>
        </authorList>
    </citation>
    <scope>NUCLEOTIDE SEQUENCE [LARGE SCALE GENOMIC DNA]</scope>
    <source>
        <strain evidence="4 5">DSM 16189</strain>
    </source>
</reference>
<evidence type="ECO:0000313" key="4">
    <source>
        <dbReference type="EMBL" id="KEZ53839.1"/>
    </source>
</evidence>
<keyword evidence="1" id="KW-0472">Membrane</keyword>
<accession>A0A084H2M7</accession>
<dbReference type="OrthoDB" id="2725974at2"/>